<evidence type="ECO:0000313" key="3">
    <source>
        <dbReference type="EMBL" id="KAK4497030.1"/>
    </source>
</evidence>
<accession>A0ABR0E6G7</accession>
<feature type="transmembrane region" description="Helical" evidence="2">
    <location>
        <begin position="139"/>
        <end position="163"/>
    </location>
</feature>
<feature type="compositionally biased region" description="Basic and acidic residues" evidence="1">
    <location>
        <begin position="108"/>
        <end position="121"/>
    </location>
</feature>
<evidence type="ECO:0000256" key="2">
    <source>
        <dbReference type="SAM" id="Phobius"/>
    </source>
</evidence>
<keyword evidence="2" id="KW-0472">Membrane</keyword>
<keyword evidence="2" id="KW-1133">Transmembrane helix</keyword>
<gene>
    <name evidence="3" type="ORF">PRZ48_011479</name>
</gene>
<proteinExistence type="predicted"/>
<evidence type="ECO:0000256" key="1">
    <source>
        <dbReference type="SAM" id="MobiDB-lite"/>
    </source>
</evidence>
<protein>
    <submittedName>
        <fullName evidence="3">Uncharacterized protein</fullName>
    </submittedName>
</protein>
<feature type="transmembrane region" description="Helical" evidence="2">
    <location>
        <begin position="183"/>
        <end position="209"/>
    </location>
</feature>
<organism evidence="3 4">
    <name type="scientific">Zasmidium cellare</name>
    <name type="common">Wine cellar mold</name>
    <name type="synonym">Racodium cellare</name>
    <dbReference type="NCBI Taxonomy" id="395010"/>
    <lineage>
        <taxon>Eukaryota</taxon>
        <taxon>Fungi</taxon>
        <taxon>Dikarya</taxon>
        <taxon>Ascomycota</taxon>
        <taxon>Pezizomycotina</taxon>
        <taxon>Dothideomycetes</taxon>
        <taxon>Dothideomycetidae</taxon>
        <taxon>Mycosphaerellales</taxon>
        <taxon>Mycosphaerellaceae</taxon>
        <taxon>Zasmidium</taxon>
    </lineage>
</organism>
<keyword evidence="2" id="KW-0812">Transmembrane</keyword>
<feature type="compositionally biased region" description="Basic and acidic residues" evidence="1">
    <location>
        <begin position="88"/>
        <end position="98"/>
    </location>
</feature>
<feature type="transmembrane region" description="Helical" evidence="2">
    <location>
        <begin position="12"/>
        <end position="31"/>
    </location>
</feature>
<dbReference type="Proteomes" id="UP001305779">
    <property type="component" value="Unassembled WGS sequence"/>
</dbReference>
<feature type="transmembrane region" description="Helical" evidence="2">
    <location>
        <begin position="51"/>
        <end position="76"/>
    </location>
</feature>
<sequence>MVRTAPRWLKTGFPFAMMSGLGSAAVILSDFGNRIIDFIKHPSVGGFFGPVLSLLGWLFLLQGSFLVFMALGRAVLAKASLSNQGKKQAADTARHAEDDQSTVPLVESDGRNGELPVHPDADVQGSGDRLASPWGQGPTVWIFACMIVSQIALILGFFLPVIWLMHLERWGDDSKNSFGIFDFIFLLSSLLALVLVTELLAWALFFVLITIGDIVLDPGAPRADASELDDRL</sequence>
<feature type="region of interest" description="Disordered" evidence="1">
    <location>
        <begin position="88"/>
        <end position="130"/>
    </location>
</feature>
<reference evidence="3 4" key="1">
    <citation type="journal article" date="2023" name="G3 (Bethesda)">
        <title>A chromosome-level genome assembly of Zasmidium syzygii isolated from banana leaves.</title>
        <authorList>
            <person name="van Westerhoven A.C."/>
            <person name="Mehrabi R."/>
            <person name="Talebi R."/>
            <person name="Steentjes M.B.F."/>
            <person name="Corcolon B."/>
            <person name="Chong P.A."/>
            <person name="Kema G.H.J."/>
            <person name="Seidl M.F."/>
        </authorList>
    </citation>
    <scope>NUCLEOTIDE SEQUENCE [LARGE SCALE GENOMIC DNA]</scope>
    <source>
        <strain evidence="3 4">P124</strain>
    </source>
</reference>
<dbReference type="EMBL" id="JAXOVC010000009">
    <property type="protein sequence ID" value="KAK4497030.1"/>
    <property type="molecule type" value="Genomic_DNA"/>
</dbReference>
<evidence type="ECO:0000313" key="4">
    <source>
        <dbReference type="Proteomes" id="UP001305779"/>
    </source>
</evidence>
<name>A0ABR0E6G7_ZASCE</name>
<keyword evidence="4" id="KW-1185">Reference proteome</keyword>
<comment type="caution">
    <text evidence="3">The sequence shown here is derived from an EMBL/GenBank/DDBJ whole genome shotgun (WGS) entry which is preliminary data.</text>
</comment>